<reference evidence="1" key="1">
    <citation type="submission" date="2022-03" db="EMBL/GenBank/DDBJ databases">
        <authorList>
            <person name="Sayadi A."/>
        </authorList>
    </citation>
    <scope>NUCLEOTIDE SEQUENCE</scope>
</reference>
<evidence type="ECO:0000313" key="1">
    <source>
        <dbReference type="EMBL" id="CAH1986814.1"/>
    </source>
</evidence>
<keyword evidence="2" id="KW-1185">Reference proteome</keyword>
<dbReference type="Proteomes" id="UP001152888">
    <property type="component" value="Unassembled WGS sequence"/>
</dbReference>
<proteinExistence type="predicted"/>
<comment type="caution">
    <text evidence="1">The sequence shown here is derived from an EMBL/GenBank/DDBJ whole genome shotgun (WGS) entry which is preliminary data.</text>
</comment>
<accession>A0A9P0KYA5</accession>
<gene>
    <name evidence="1" type="ORF">ACAOBT_LOCUS17466</name>
</gene>
<name>A0A9P0KYA5_ACAOB</name>
<sequence length="42" mass="4448">MVPSNGSDAMMESTDLFTIGSDNNLGTDLKMDPSWLVAETGV</sequence>
<dbReference type="AlphaFoldDB" id="A0A9P0KYA5"/>
<protein>
    <submittedName>
        <fullName evidence="1">Uncharacterized protein</fullName>
    </submittedName>
</protein>
<organism evidence="1 2">
    <name type="scientific">Acanthoscelides obtectus</name>
    <name type="common">Bean weevil</name>
    <name type="synonym">Bruchus obtectus</name>
    <dbReference type="NCBI Taxonomy" id="200917"/>
    <lineage>
        <taxon>Eukaryota</taxon>
        <taxon>Metazoa</taxon>
        <taxon>Ecdysozoa</taxon>
        <taxon>Arthropoda</taxon>
        <taxon>Hexapoda</taxon>
        <taxon>Insecta</taxon>
        <taxon>Pterygota</taxon>
        <taxon>Neoptera</taxon>
        <taxon>Endopterygota</taxon>
        <taxon>Coleoptera</taxon>
        <taxon>Polyphaga</taxon>
        <taxon>Cucujiformia</taxon>
        <taxon>Chrysomeloidea</taxon>
        <taxon>Chrysomelidae</taxon>
        <taxon>Bruchinae</taxon>
        <taxon>Bruchini</taxon>
        <taxon>Acanthoscelides</taxon>
    </lineage>
</organism>
<dbReference type="EMBL" id="CAKOFQ010007006">
    <property type="protein sequence ID" value="CAH1986814.1"/>
    <property type="molecule type" value="Genomic_DNA"/>
</dbReference>
<evidence type="ECO:0000313" key="2">
    <source>
        <dbReference type="Proteomes" id="UP001152888"/>
    </source>
</evidence>